<evidence type="ECO:0000313" key="1">
    <source>
        <dbReference type="EMBL" id="ADV28289.1"/>
    </source>
</evidence>
<dbReference type="Proteomes" id="UP000008632">
    <property type="component" value="Chromosome"/>
</dbReference>
<accession>E6WW81</accession>
<reference evidence="1 2" key="1">
    <citation type="submission" date="2011-01" db="EMBL/GenBank/DDBJ databases">
        <title>Complete sequence of Pseudoxanthomonas suwonensis 11-1.</title>
        <authorList>
            <consortium name="US DOE Joint Genome Institute"/>
            <person name="Lucas S."/>
            <person name="Copeland A."/>
            <person name="Lapidus A."/>
            <person name="Cheng J.-F."/>
            <person name="Goodwin L."/>
            <person name="Pitluck S."/>
            <person name="Teshima H."/>
            <person name="Detter J.C."/>
            <person name="Han C."/>
            <person name="Tapia R."/>
            <person name="Land M."/>
            <person name="Hauser L."/>
            <person name="Kyrpides N."/>
            <person name="Ivanova N."/>
            <person name="Ovchinnikova G."/>
            <person name="Siebers A.K."/>
            <person name="Allgaier M."/>
            <person name="Thelen M.P."/>
            <person name="Hugenholtz P."/>
            <person name="Gladden J."/>
            <person name="Woyke T."/>
        </authorList>
    </citation>
    <scope>NUCLEOTIDE SEQUENCE [LARGE SCALE GENOMIC DNA]</scope>
    <source>
        <strain evidence="2">11-1</strain>
    </source>
</reference>
<dbReference type="Gene3D" id="3.90.550.10">
    <property type="entry name" value="Spore Coat Polysaccharide Biosynthesis Protein SpsA, Chain A"/>
    <property type="match status" value="1"/>
</dbReference>
<organism evidence="1 2">
    <name type="scientific">Pseudoxanthomonas suwonensis (strain 11-1)</name>
    <dbReference type="NCBI Taxonomy" id="743721"/>
    <lineage>
        <taxon>Bacteria</taxon>
        <taxon>Pseudomonadati</taxon>
        <taxon>Pseudomonadota</taxon>
        <taxon>Gammaproteobacteria</taxon>
        <taxon>Lysobacterales</taxon>
        <taxon>Lysobacteraceae</taxon>
        <taxon>Pseudoxanthomonas</taxon>
    </lineage>
</organism>
<dbReference type="KEGG" id="psu:Psesu_2457"/>
<dbReference type="EMBL" id="CP002446">
    <property type="protein sequence ID" value="ADV28289.1"/>
    <property type="molecule type" value="Genomic_DNA"/>
</dbReference>
<proteinExistence type="predicted"/>
<keyword evidence="2" id="KW-1185">Reference proteome</keyword>
<dbReference type="InterPro" id="IPR029044">
    <property type="entry name" value="Nucleotide-diphossugar_trans"/>
</dbReference>
<gene>
    <name evidence="1" type="ordered locus">Psesu_2457</name>
</gene>
<name>E6WW81_PSEUU</name>
<dbReference type="AlphaFoldDB" id="E6WW81"/>
<dbReference type="HOGENOM" id="CLU_569692_0_0_6"/>
<dbReference type="eggNOG" id="COG1442">
    <property type="taxonomic scope" value="Bacteria"/>
</dbReference>
<evidence type="ECO:0000313" key="2">
    <source>
        <dbReference type="Proteomes" id="UP000008632"/>
    </source>
</evidence>
<dbReference type="STRING" id="743721.Psesu_2457"/>
<evidence type="ECO:0008006" key="3">
    <source>
        <dbReference type="Google" id="ProtNLM"/>
    </source>
</evidence>
<sequence length="479" mass="54349">MRIPDVIEWSRSRDMQEGTWLMLGKGPTYRKLRNIDASAFRLLSLNHVVREQPVEVAHIIDLDVVHDCADALDANAGVLWMPAHPHVNHRPSEKPLWEWAKEVPVLRKLAGEGRLAWYNASTWKRPEPGSPVIDVRFFSAEAALAALAACGARTVRSLGVDGGNRYSEQFGDLNDKTLLANGRDSFDRQFEGFARTLRSHDMFYAPLWINAPVRVFVGTDAAQMLGVKMLEYSIKKFASLSVKVEPIDDRGIPVPADPANRSRTGFSFSRFKIPELCRYHGRGIYVDADMQVFSDILDLWARPFDGARVLYADGPASQGRMPQFSVLLLDCANLDWDVRRIVQGFDEGRYDYAELMQKMCIVDPEHKRAGLPFEWNSLEHYEPGRTKLIHYTDMPTQPWVSHRNKNGHLFYDACREAIAEGFLSPDYVYQEVERGHVSPEFPGWIGLPPPKDLAKRKATWTPPFKRFVGMPPAKAKRAG</sequence>
<dbReference type="SUPFAM" id="SSF53448">
    <property type="entry name" value="Nucleotide-diphospho-sugar transferases"/>
    <property type="match status" value="1"/>
</dbReference>
<protein>
    <recommendedName>
        <fullName evidence="3">Glycosyl transferase</fullName>
    </recommendedName>
</protein>
<dbReference type="RefSeq" id="WP_013536116.1">
    <property type="nucleotide sequence ID" value="NC_014924.1"/>
</dbReference>
<dbReference type="OrthoDB" id="583646at2"/>